<proteinExistence type="inferred from homology"/>
<evidence type="ECO:0000256" key="5">
    <source>
        <dbReference type="SAM" id="SignalP"/>
    </source>
</evidence>
<keyword evidence="8" id="KW-1185">Reference proteome</keyword>
<evidence type="ECO:0000259" key="6">
    <source>
        <dbReference type="Pfam" id="PF00496"/>
    </source>
</evidence>
<evidence type="ECO:0000256" key="3">
    <source>
        <dbReference type="ARBA" id="ARBA00022448"/>
    </source>
</evidence>
<feature type="signal peptide" evidence="5">
    <location>
        <begin position="1"/>
        <end position="23"/>
    </location>
</feature>
<feature type="chain" id="PRO_5039712873" evidence="5">
    <location>
        <begin position="24"/>
        <end position="532"/>
    </location>
</feature>
<dbReference type="GO" id="GO:0043190">
    <property type="term" value="C:ATP-binding cassette (ABC) transporter complex"/>
    <property type="evidence" value="ECO:0007669"/>
    <property type="project" value="InterPro"/>
</dbReference>
<feature type="domain" description="Solute-binding protein family 5" evidence="6">
    <location>
        <begin position="83"/>
        <end position="439"/>
    </location>
</feature>
<dbReference type="CDD" id="cd00995">
    <property type="entry name" value="PBP2_NikA_DppA_OppA_like"/>
    <property type="match status" value="1"/>
</dbReference>
<dbReference type="KEGG" id="kphy:AOZ06_25625"/>
<evidence type="ECO:0000313" key="8">
    <source>
        <dbReference type="Proteomes" id="UP000063699"/>
    </source>
</evidence>
<dbReference type="Proteomes" id="UP000063699">
    <property type="component" value="Chromosome"/>
</dbReference>
<accession>A0A0N9HX35</accession>
<dbReference type="Gene3D" id="3.40.190.10">
    <property type="entry name" value="Periplasmic binding protein-like II"/>
    <property type="match status" value="1"/>
</dbReference>
<dbReference type="Gene3D" id="3.10.105.10">
    <property type="entry name" value="Dipeptide-binding Protein, Domain 3"/>
    <property type="match status" value="1"/>
</dbReference>
<dbReference type="PROSITE" id="PS51257">
    <property type="entry name" value="PROKAR_LIPOPROTEIN"/>
    <property type="match status" value="1"/>
</dbReference>
<dbReference type="EMBL" id="CP012752">
    <property type="protein sequence ID" value="ALG09827.1"/>
    <property type="molecule type" value="Genomic_DNA"/>
</dbReference>
<comment type="subcellular location">
    <subcellularLocation>
        <location evidence="1">Cell envelope</location>
    </subcellularLocation>
</comment>
<keyword evidence="3" id="KW-0813">Transport</keyword>
<dbReference type="GO" id="GO:0042597">
    <property type="term" value="C:periplasmic space"/>
    <property type="evidence" value="ECO:0007669"/>
    <property type="project" value="UniProtKB-ARBA"/>
</dbReference>
<evidence type="ECO:0000313" key="7">
    <source>
        <dbReference type="EMBL" id="ALG09827.1"/>
    </source>
</evidence>
<dbReference type="InterPro" id="IPR000914">
    <property type="entry name" value="SBP_5_dom"/>
</dbReference>
<dbReference type="Pfam" id="PF00496">
    <property type="entry name" value="SBP_bac_5"/>
    <property type="match status" value="1"/>
</dbReference>
<dbReference type="PIRSF" id="PIRSF002741">
    <property type="entry name" value="MppA"/>
    <property type="match status" value="1"/>
</dbReference>
<evidence type="ECO:0000256" key="4">
    <source>
        <dbReference type="ARBA" id="ARBA00022729"/>
    </source>
</evidence>
<dbReference type="InterPro" id="IPR030678">
    <property type="entry name" value="Peptide/Ni-bd"/>
</dbReference>
<dbReference type="GO" id="GO:1904680">
    <property type="term" value="F:peptide transmembrane transporter activity"/>
    <property type="evidence" value="ECO:0007669"/>
    <property type="project" value="TreeGrafter"/>
</dbReference>
<dbReference type="STRING" id="860235.AOZ06_25625"/>
<dbReference type="OrthoDB" id="9046151at2"/>
<name>A0A0N9HX35_9PSEU</name>
<evidence type="ECO:0000256" key="2">
    <source>
        <dbReference type="ARBA" id="ARBA00005695"/>
    </source>
</evidence>
<dbReference type="GO" id="GO:0015833">
    <property type="term" value="P:peptide transport"/>
    <property type="evidence" value="ECO:0007669"/>
    <property type="project" value="TreeGrafter"/>
</dbReference>
<sequence length="532" mass="55184">MRKARLTAAIASVVALTVSACGATSQSGGDRTANQKLADGKTFTMGIPSDPGSLDPAMTVLAVALQLDRFLYDGLIDLDASGKPIPNLAEKFEATTTTAAFTLRDGITCADGAPLTASDVAANINFVGDPANKSAMLGLSITPGTKAVADDAARTVTLTSGAPDAFLLRNAGSLPIVCGKGLADRSALAKGQHGTGMFTMTELVPNDHYTLTRRKDYAWGPGQWQREQPGLPDKVVIRVVPNNTTAANLLLSRELNAATITGQDQQRLRAQKLFHGDFLAPMGELFFNQAPGRAGKDPAVRRALVQALDLGQIGKVLTSGNGQPAKGLVTAEPLACSADSVSGKLPAFDVAAAKAGLDAAGWLPGPDGVRVKDGKRLTLTAIYGQQLGPTMASGAELMQQSWKSVGAEVTLKAVDSPGTSQVLFGTGEWDISMAPLGFVLPSQAVPFMSGSKPPAGTNFAHIENAEFATLVKQAASMPGEAGCATWAAAESALVSRLDVVPFVHTVIPIFGSDARFDVVLGSIVPSTIRMYS</sequence>
<gene>
    <name evidence="7" type="ORF">AOZ06_25625</name>
</gene>
<dbReference type="InterPro" id="IPR039424">
    <property type="entry name" value="SBP_5"/>
</dbReference>
<dbReference type="SUPFAM" id="SSF53850">
    <property type="entry name" value="Periplasmic binding protein-like II"/>
    <property type="match status" value="1"/>
</dbReference>
<dbReference type="AlphaFoldDB" id="A0A0N9HX35"/>
<reference evidence="7 8" key="1">
    <citation type="submission" date="2015-07" db="EMBL/GenBank/DDBJ databases">
        <title>Genome sequencing of Kibdelosporangium phytohabitans.</title>
        <authorList>
            <person name="Qin S."/>
            <person name="Xing K."/>
        </authorList>
    </citation>
    <scope>NUCLEOTIDE SEQUENCE [LARGE SCALE GENOMIC DNA]</scope>
    <source>
        <strain evidence="7 8">KLBMP1111</strain>
    </source>
</reference>
<dbReference type="PANTHER" id="PTHR30290">
    <property type="entry name" value="PERIPLASMIC BINDING COMPONENT OF ABC TRANSPORTER"/>
    <property type="match status" value="1"/>
</dbReference>
<dbReference type="PANTHER" id="PTHR30290:SF10">
    <property type="entry name" value="PERIPLASMIC OLIGOPEPTIDE-BINDING PROTEIN-RELATED"/>
    <property type="match status" value="1"/>
</dbReference>
<dbReference type="RefSeq" id="WP_054291731.1">
    <property type="nucleotide sequence ID" value="NZ_CP012752.1"/>
</dbReference>
<comment type="similarity">
    <text evidence="2">Belongs to the bacterial solute-binding protein 5 family.</text>
</comment>
<protein>
    <submittedName>
        <fullName evidence="7">Peptide ABC transporter substrate-binding protein</fullName>
    </submittedName>
</protein>
<evidence type="ECO:0000256" key="1">
    <source>
        <dbReference type="ARBA" id="ARBA00004196"/>
    </source>
</evidence>
<dbReference type="GO" id="GO:0030313">
    <property type="term" value="C:cell envelope"/>
    <property type="evidence" value="ECO:0007669"/>
    <property type="project" value="UniProtKB-SubCell"/>
</dbReference>
<organism evidence="7 8">
    <name type="scientific">Kibdelosporangium phytohabitans</name>
    <dbReference type="NCBI Taxonomy" id="860235"/>
    <lineage>
        <taxon>Bacteria</taxon>
        <taxon>Bacillati</taxon>
        <taxon>Actinomycetota</taxon>
        <taxon>Actinomycetes</taxon>
        <taxon>Pseudonocardiales</taxon>
        <taxon>Pseudonocardiaceae</taxon>
        <taxon>Kibdelosporangium</taxon>
    </lineage>
</organism>
<keyword evidence="4 5" id="KW-0732">Signal</keyword>